<keyword evidence="5" id="KW-1133">Transmembrane helix</keyword>
<dbReference type="InterPro" id="IPR006208">
    <property type="entry name" value="Glyco_hormone_CN"/>
</dbReference>
<dbReference type="GO" id="GO:0005615">
    <property type="term" value="C:extracellular space"/>
    <property type="evidence" value="ECO:0007669"/>
    <property type="project" value="TreeGrafter"/>
</dbReference>
<dbReference type="RefSeq" id="XP_027199810.1">
    <property type="nucleotide sequence ID" value="XM_027344009.1"/>
</dbReference>
<comment type="subcellular location">
    <subcellularLocation>
        <location evidence="1">Secreted</location>
    </subcellularLocation>
</comment>
<dbReference type="CTD" id="3355097"/>
<gene>
    <name evidence="8" type="primary">LOC113793932</name>
</gene>
<comment type="similarity">
    <text evidence="2">Belongs to the glycoprotein hormones subunit beta family.</text>
</comment>
<dbReference type="OrthoDB" id="10006958at2759"/>
<dbReference type="GO" id="GO:0005179">
    <property type="term" value="F:hormone activity"/>
    <property type="evidence" value="ECO:0007669"/>
    <property type="project" value="InterPro"/>
</dbReference>
<reference evidence="8" key="1">
    <citation type="submission" date="2025-08" db="UniProtKB">
        <authorList>
            <consortium name="RefSeq"/>
        </authorList>
    </citation>
    <scope>IDENTIFICATION</scope>
    <source>
        <strain evidence="8">Airmid</strain>
    </source>
</reference>
<dbReference type="Gene3D" id="2.10.90.10">
    <property type="entry name" value="Cystine-knot cytokines"/>
    <property type="match status" value="1"/>
</dbReference>
<feature type="domain" description="Glycoprotein hormone subunit beta" evidence="6">
    <location>
        <begin position="107"/>
        <end position="190"/>
    </location>
</feature>
<evidence type="ECO:0000256" key="4">
    <source>
        <dbReference type="ARBA" id="ARBA00023157"/>
    </source>
</evidence>
<feature type="transmembrane region" description="Helical" evidence="5">
    <location>
        <begin position="12"/>
        <end position="33"/>
    </location>
</feature>
<dbReference type="SUPFAM" id="SSF57501">
    <property type="entry name" value="Cystine-knot cytokines"/>
    <property type="match status" value="1"/>
</dbReference>
<dbReference type="InParanoid" id="A0A6P6Y3H0"/>
<dbReference type="GO" id="GO:0007186">
    <property type="term" value="P:G protein-coupled receptor signaling pathway"/>
    <property type="evidence" value="ECO:0007669"/>
    <property type="project" value="TreeGrafter"/>
</dbReference>
<name>A0A6P6Y3H0_DERPT</name>
<keyword evidence="5" id="KW-0812">Transmembrane</keyword>
<dbReference type="PANTHER" id="PTHR11515">
    <property type="entry name" value="GLYCOPROTEIN HORMONE BETA CHAIN"/>
    <property type="match status" value="1"/>
</dbReference>
<evidence type="ECO:0000313" key="8">
    <source>
        <dbReference type="RefSeq" id="XP_027199810.1"/>
    </source>
</evidence>
<evidence type="ECO:0000259" key="6">
    <source>
        <dbReference type="Pfam" id="PF00007"/>
    </source>
</evidence>
<evidence type="ECO:0000256" key="2">
    <source>
        <dbReference type="ARBA" id="ARBA00006552"/>
    </source>
</evidence>
<keyword evidence="7" id="KW-1185">Reference proteome</keyword>
<dbReference type="Proteomes" id="UP000515146">
    <property type="component" value="Unplaced"/>
</dbReference>
<dbReference type="CDD" id="cd00069">
    <property type="entry name" value="GHB_like"/>
    <property type="match status" value="1"/>
</dbReference>
<dbReference type="InterPro" id="IPR029034">
    <property type="entry name" value="Cystine-knot_cytokine"/>
</dbReference>
<accession>A0A6P6Y3H0</accession>
<evidence type="ECO:0000313" key="7">
    <source>
        <dbReference type="Proteomes" id="UP000515146"/>
    </source>
</evidence>
<organism evidence="7 8">
    <name type="scientific">Dermatophagoides pteronyssinus</name>
    <name type="common">European house dust mite</name>
    <dbReference type="NCBI Taxonomy" id="6956"/>
    <lineage>
        <taxon>Eukaryota</taxon>
        <taxon>Metazoa</taxon>
        <taxon>Ecdysozoa</taxon>
        <taxon>Arthropoda</taxon>
        <taxon>Chelicerata</taxon>
        <taxon>Arachnida</taxon>
        <taxon>Acari</taxon>
        <taxon>Acariformes</taxon>
        <taxon>Sarcoptiformes</taxon>
        <taxon>Astigmata</taxon>
        <taxon>Psoroptidia</taxon>
        <taxon>Analgoidea</taxon>
        <taxon>Pyroglyphidae</taxon>
        <taxon>Dermatophagoidinae</taxon>
        <taxon>Dermatophagoides</taxon>
    </lineage>
</organism>
<dbReference type="KEGG" id="dpte:113793932"/>
<dbReference type="FunCoup" id="A0A6P6Y3H0">
    <property type="interactions" value="34"/>
</dbReference>
<sequence length="194" mass="22385">MENKTKTTMVLVEMRLPIVIVTIIISLIFILTLPSLSTTVTAMVETAMNGGRNVHPFTPAASNKEWRINEKIRRKFLTVQRTLDCHERSFTFKAVRTDPETGLQCRDYIRLLSCWGRCSSGEISDYRFPYKRSFHNVCIHDLVEKRRYELTDCDPGAPESLRSYEAMVARRCVCRRCETSSINCESSSIDLDYI</sequence>
<dbReference type="OMA" id="WRINEKI"/>
<keyword evidence="4" id="KW-1015">Disulfide bond</keyword>
<keyword evidence="3" id="KW-0964">Secreted</keyword>
<dbReference type="GO" id="GO:0005737">
    <property type="term" value="C:cytoplasm"/>
    <property type="evidence" value="ECO:0007669"/>
    <property type="project" value="TreeGrafter"/>
</dbReference>
<keyword evidence="5" id="KW-0472">Membrane</keyword>
<protein>
    <submittedName>
        <fullName evidence="8">Thyrostimulin beta-5 subunit-like</fullName>
    </submittedName>
</protein>
<dbReference type="Pfam" id="PF00007">
    <property type="entry name" value="Cys_knot"/>
    <property type="match status" value="1"/>
</dbReference>
<evidence type="ECO:0000256" key="5">
    <source>
        <dbReference type="SAM" id="Phobius"/>
    </source>
</evidence>
<dbReference type="AlphaFoldDB" id="A0A6P6Y3H0"/>
<dbReference type="InterPro" id="IPR001545">
    <property type="entry name" value="Gonadotropin_bsu"/>
</dbReference>
<proteinExistence type="inferred from homology"/>
<evidence type="ECO:0000256" key="1">
    <source>
        <dbReference type="ARBA" id="ARBA00004613"/>
    </source>
</evidence>
<dbReference type="PANTHER" id="PTHR11515:SF13">
    <property type="entry name" value="GLYCOPROTEIN HORMONE BETA 5, ISOFORM A"/>
    <property type="match status" value="1"/>
</dbReference>
<evidence type="ECO:0000256" key="3">
    <source>
        <dbReference type="ARBA" id="ARBA00022525"/>
    </source>
</evidence>